<dbReference type="AlphaFoldDB" id="A0A7Y0QH87"/>
<evidence type="ECO:0000256" key="2">
    <source>
        <dbReference type="ARBA" id="ARBA00022679"/>
    </source>
</evidence>
<reference evidence="5 6" key="1">
    <citation type="submission" date="2020-04" db="EMBL/GenBank/DDBJ databases">
        <title>Sequencing and Assembly of C. fimi.</title>
        <authorList>
            <person name="Ramsey A.R."/>
        </authorList>
    </citation>
    <scope>NUCLEOTIDE SEQUENCE [LARGE SCALE GENOMIC DNA]</scope>
    <source>
        <strain evidence="5 6">SB</strain>
    </source>
</reference>
<dbReference type="PANTHER" id="PTHR46401:SF2">
    <property type="entry name" value="GLYCOSYLTRANSFERASE WBBK-RELATED"/>
    <property type="match status" value="1"/>
</dbReference>
<sequence length="363" mass="38937">MSGTDRDVRVAVSMLTLVPGGMGGSETYARELTRELARVPSIDARAYVGRVAAGFSAGIPEVVVPEVDGGPSTRERVQTLLGAARHRHAILGRMGGADVMHVPFTAPVPWPPAGLPLVQSLLDVQHLDLPQLFGRAERLYRRRYYDHAARRAQAVVTISEFAKERIVAQLQLDPATITVAHLGVDATAFTPHLGERERFLFYPARGWPHKNHARLIQAVDLLRRDDPGLRLVLTGGGLDTLGEFPDWVDVRGLVPLAELRELYRTAACLVFPSLYEGFGLPPLEAMASGCPVAASGAGSLPEICGDAAVLFDATDPEAIAAGVRAALADAAGLQQRGLAQVTRFTWEGCAAAHVTAYRAAAHR</sequence>
<evidence type="ECO:0000313" key="6">
    <source>
        <dbReference type="Proteomes" id="UP000562124"/>
    </source>
</evidence>
<dbReference type="PANTHER" id="PTHR46401">
    <property type="entry name" value="GLYCOSYLTRANSFERASE WBBK-RELATED"/>
    <property type="match status" value="1"/>
</dbReference>
<evidence type="ECO:0000256" key="1">
    <source>
        <dbReference type="ARBA" id="ARBA00022676"/>
    </source>
</evidence>
<gene>
    <name evidence="5" type="ORF">HIR71_11735</name>
</gene>
<proteinExistence type="predicted"/>
<dbReference type="CDD" id="cd03809">
    <property type="entry name" value="GT4_MtfB-like"/>
    <property type="match status" value="1"/>
</dbReference>
<keyword evidence="1" id="KW-0328">Glycosyltransferase</keyword>
<dbReference type="Proteomes" id="UP000562124">
    <property type="component" value="Unassembled WGS sequence"/>
</dbReference>
<keyword evidence="6" id="KW-1185">Reference proteome</keyword>
<feature type="domain" description="Glycosyl transferase family 1" evidence="3">
    <location>
        <begin position="194"/>
        <end position="330"/>
    </location>
</feature>
<comment type="caution">
    <text evidence="5">The sequence shown here is derived from an EMBL/GenBank/DDBJ whole genome shotgun (WGS) entry which is preliminary data.</text>
</comment>
<dbReference type="Gene3D" id="3.40.50.2000">
    <property type="entry name" value="Glycogen Phosphorylase B"/>
    <property type="match status" value="2"/>
</dbReference>
<dbReference type="GO" id="GO:0009103">
    <property type="term" value="P:lipopolysaccharide biosynthetic process"/>
    <property type="evidence" value="ECO:0007669"/>
    <property type="project" value="TreeGrafter"/>
</dbReference>
<dbReference type="SUPFAM" id="SSF53756">
    <property type="entry name" value="UDP-Glycosyltransferase/glycogen phosphorylase"/>
    <property type="match status" value="1"/>
</dbReference>
<dbReference type="Pfam" id="PF00534">
    <property type="entry name" value="Glycos_transf_1"/>
    <property type="match status" value="1"/>
</dbReference>
<evidence type="ECO:0000313" key="5">
    <source>
        <dbReference type="EMBL" id="NMR20881.1"/>
    </source>
</evidence>
<dbReference type="GO" id="GO:0016757">
    <property type="term" value="F:glycosyltransferase activity"/>
    <property type="evidence" value="ECO:0007669"/>
    <property type="project" value="UniProtKB-KW"/>
</dbReference>
<organism evidence="5 6">
    <name type="scientific">Cellulomonas fimi</name>
    <dbReference type="NCBI Taxonomy" id="1708"/>
    <lineage>
        <taxon>Bacteria</taxon>
        <taxon>Bacillati</taxon>
        <taxon>Actinomycetota</taxon>
        <taxon>Actinomycetes</taxon>
        <taxon>Micrococcales</taxon>
        <taxon>Cellulomonadaceae</taxon>
        <taxon>Cellulomonas</taxon>
    </lineage>
</organism>
<evidence type="ECO:0000259" key="3">
    <source>
        <dbReference type="Pfam" id="PF00534"/>
    </source>
</evidence>
<dbReference type="InterPro" id="IPR028098">
    <property type="entry name" value="Glyco_trans_4-like_N"/>
</dbReference>
<dbReference type="EMBL" id="JABCJJ010000018">
    <property type="protein sequence ID" value="NMR20881.1"/>
    <property type="molecule type" value="Genomic_DNA"/>
</dbReference>
<accession>A0A7Y0QH87</accession>
<feature type="domain" description="Glycosyltransferase subfamily 4-like N-terminal" evidence="4">
    <location>
        <begin position="22"/>
        <end position="186"/>
    </location>
</feature>
<dbReference type="RefSeq" id="WP_169325257.1">
    <property type="nucleotide sequence ID" value="NZ_JABCJJ010000018.1"/>
</dbReference>
<dbReference type="Pfam" id="PF13439">
    <property type="entry name" value="Glyco_transf_4"/>
    <property type="match status" value="1"/>
</dbReference>
<keyword evidence="2 5" id="KW-0808">Transferase</keyword>
<evidence type="ECO:0000259" key="4">
    <source>
        <dbReference type="Pfam" id="PF13439"/>
    </source>
</evidence>
<dbReference type="InterPro" id="IPR001296">
    <property type="entry name" value="Glyco_trans_1"/>
</dbReference>
<protein>
    <submittedName>
        <fullName evidence="5">Glycosyltransferase family 4 protein</fullName>
    </submittedName>
</protein>
<name>A0A7Y0QH87_CELFI</name>